<dbReference type="InterPro" id="IPR051059">
    <property type="entry name" value="VerF-like"/>
</dbReference>
<sequence length="270" mass="30215">MSSPCLIPTQRISRAKKGKRVHVCEYDGCDKIYTRAEHLRRHALNHSPSVTYTCEICDRTFVRHDLLARHVTRHNVQAEKAIHTLFMAERHRIFSSHFGSNGGPLPAPNGYPGGGNTSPNNLRPSHVQVHHPAHPRLSPGDMGIYTHHGIHASPDHSPSSMDEMHPQRPSEHMMRYSQIYGMTTALSSSGSSSHGYHSRDPTPSPSAHSHRHHFQFQAGVHNEQTQSRISSLPFPAPMPSETSVRRYALSQGPQSSLYPTNSETIWDNVQ</sequence>
<reference evidence="10 11" key="1">
    <citation type="submission" date="2019-04" db="EMBL/GenBank/DDBJ databases">
        <title>Comparative genomics and transcriptomics to analyze fruiting body development in filamentous ascomycetes.</title>
        <authorList>
            <consortium name="DOE Joint Genome Institute"/>
            <person name="Lutkenhaus R."/>
            <person name="Traeger S."/>
            <person name="Breuer J."/>
            <person name="Kuo A."/>
            <person name="Lipzen A."/>
            <person name="Pangilinan J."/>
            <person name="Dilworth D."/>
            <person name="Sandor L."/>
            <person name="Poggeler S."/>
            <person name="Barry K."/>
            <person name="Grigoriev I.V."/>
            <person name="Nowrousian M."/>
        </authorList>
    </citation>
    <scope>NUCLEOTIDE SEQUENCE [LARGE SCALE GENOMIC DNA]</scope>
    <source>
        <strain evidence="10 11">CBS 389.68</strain>
    </source>
</reference>
<dbReference type="GO" id="GO:0000785">
    <property type="term" value="C:chromatin"/>
    <property type="evidence" value="ECO:0007669"/>
    <property type="project" value="TreeGrafter"/>
</dbReference>
<name>A0A4S2MS68_9PEZI</name>
<dbReference type="SUPFAM" id="SSF57667">
    <property type="entry name" value="beta-beta-alpha zinc fingers"/>
    <property type="match status" value="1"/>
</dbReference>
<dbReference type="InParanoid" id="A0A4S2MS68"/>
<dbReference type="AlphaFoldDB" id="A0A4S2MS68"/>
<evidence type="ECO:0000256" key="5">
    <source>
        <dbReference type="ARBA" id="ARBA00022833"/>
    </source>
</evidence>
<protein>
    <recommendedName>
        <fullName evidence="9">C2H2-type domain-containing protein</fullName>
    </recommendedName>
</protein>
<evidence type="ECO:0000313" key="10">
    <source>
        <dbReference type="EMBL" id="TGZ78377.1"/>
    </source>
</evidence>
<dbReference type="GO" id="GO:0005634">
    <property type="term" value="C:nucleus"/>
    <property type="evidence" value="ECO:0007669"/>
    <property type="project" value="UniProtKB-SubCell"/>
</dbReference>
<feature type="region of interest" description="Disordered" evidence="8">
    <location>
        <begin position="99"/>
        <end position="135"/>
    </location>
</feature>
<dbReference type="PROSITE" id="PS50157">
    <property type="entry name" value="ZINC_FINGER_C2H2_2"/>
    <property type="match status" value="2"/>
</dbReference>
<evidence type="ECO:0000256" key="4">
    <source>
        <dbReference type="ARBA" id="ARBA00022771"/>
    </source>
</evidence>
<feature type="domain" description="C2H2-type" evidence="9">
    <location>
        <begin position="52"/>
        <end position="79"/>
    </location>
</feature>
<dbReference type="SMART" id="SM00355">
    <property type="entry name" value="ZnF_C2H2"/>
    <property type="match status" value="2"/>
</dbReference>
<dbReference type="GO" id="GO:0000978">
    <property type="term" value="F:RNA polymerase II cis-regulatory region sequence-specific DNA binding"/>
    <property type="evidence" value="ECO:0007669"/>
    <property type="project" value="InterPro"/>
</dbReference>
<dbReference type="Proteomes" id="UP000298138">
    <property type="component" value="Unassembled WGS sequence"/>
</dbReference>
<feature type="region of interest" description="Disordered" evidence="8">
    <location>
        <begin position="150"/>
        <end position="169"/>
    </location>
</feature>
<feature type="compositionally biased region" description="Polar residues" evidence="8">
    <location>
        <begin position="251"/>
        <end position="270"/>
    </location>
</feature>
<dbReference type="GO" id="GO:0008270">
    <property type="term" value="F:zinc ion binding"/>
    <property type="evidence" value="ECO:0007669"/>
    <property type="project" value="UniProtKB-KW"/>
</dbReference>
<accession>A0A4S2MS68</accession>
<dbReference type="PANTHER" id="PTHR40626:SF11">
    <property type="entry name" value="ZINC FINGER PROTEIN YPR022C"/>
    <property type="match status" value="1"/>
</dbReference>
<evidence type="ECO:0000256" key="6">
    <source>
        <dbReference type="ARBA" id="ARBA00023242"/>
    </source>
</evidence>
<comment type="subcellular location">
    <subcellularLocation>
        <location evidence="1">Nucleus</location>
    </subcellularLocation>
</comment>
<keyword evidence="3" id="KW-0677">Repeat</keyword>
<dbReference type="EMBL" id="ML220142">
    <property type="protein sequence ID" value="TGZ78377.1"/>
    <property type="molecule type" value="Genomic_DNA"/>
</dbReference>
<feature type="region of interest" description="Disordered" evidence="8">
    <location>
        <begin position="246"/>
        <end position="270"/>
    </location>
</feature>
<keyword evidence="4 7" id="KW-0863">Zinc-finger</keyword>
<evidence type="ECO:0000313" key="11">
    <source>
        <dbReference type="Proteomes" id="UP000298138"/>
    </source>
</evidence>
<keyword evidence="11" id="KW-1185">Reference proteome</keyword>
<dbReference type="OrthoDB" id="6077919at2759"/>
<evidence type="ECO:0000256" key="3">
    <source>
        <dbReference type="ARBA" id="ARBA00022737"/>
    </source>
</evidence>
<proteinExistence type="predicted"/>
<dbReference type="PANTHER" id="PTHR40626">
    <property type="entry name" value="MIP31509P"/>
    <property type="match status" value="1"/>
</dbReference>
<evidence type="ECO:0000256" key="7">
    <source>
        <dbReference type="PROSITE-ProRule" id="PRU00042"/>
    </source>
</evidence>
<keyword evidence="5" id="KW-0862">Zinc</keyword>
<feature type="domain" description="C2H2-type" evidence="9">
    <location>
        <begin position="22"/>
        <end position="51"/>
    </location>
</feature>
<dbReference type="InterPro" id="IPR036236">
    <property type="entry name" value="Znf_C2H2_sf"/>
</dbReference>
<dbReference type="InterPro" id="IPR013087">
    <property type="entry name" value="Znf_C2H2_type"/>
</dbReference>
<organism evidence="10 11">
    <name type="scientific">Ascodesmis nigricans</name>
    <dbReference type="NCBI Taxonomy" id="341454"/>
    <lineage>
        <taxon>Eukaryota</taxon>
        <taxon>Fungi</taxon>
        <taxon>Dikarya</taxon>
        <taxon>Ascomycota</taxon>
        <taxon>Pezizomycotina</taxon>
        <taxon>Pezizomycetes</taxon>
        <taxon>Pezizales</taxon>
        <taxon>Ascodesmidaceae</taxon>
        <taxon>Ascodesmis</taxon>
    </lineage>
</organism>
<gene>
    <name evidence="10" type="ORF">EX30DRAFT_160003</name>
</gene>
<evidence type="ECO:0000256" key="2">
    <source>
        <dbReference type="ARBA" id="ARBA00022723"/>
    </source>
</evidence>
<dbReference type="Pfam" id="PF00096">
    <property type="entry name" value="zf-C2H2"/>
    <property type="match status" value="2"/>
</dbReference>
<evidence type="ECO:0000259" key="9">
    <source>
        <dbReference type="PROSITE" id="PS50157"/>
    </source>
</evidence>
<dbReference type="STRING" id="341454.A0A4S2MS68"/>
<dbReference type="PROSITE" id="PS00028">
    <property type="entry name" value="ZINC_FINGER_C2H2_1"/>
    <property type="match status" value="2"/>
</dbReference>
<keyword evidence="6" id="KW-0539">Nucleus</keyword>
<keyword evidence="2" id="KW-0479">Metal-binding</keyword>
<evidence type="ECO:0000256" key="8">
    <source>
        <dbReference type="SAM" id="MobiDB-lite"/>
    </source>
</evidence>
<feature type="region of interest" description="Disordered" evidence="8">
    <location>
        <begin position="185"/>
        <end position="212"/>
    </location>
</feature>
<dbReference type="GO" id="GO:0000981">
    <property type="term" value="F:DNA-binding transcription factor activity, RNA polymerase II-specific"/>
    <property type="evidence" value="ECO:0007669"/>
    <property type="project" value="InterPro"/>
</dbReference>
<dbReference type="Gene3D" id="3.30.160.60">
    <property type="entry name" value="Classic Zinc Finger"/>
    <property type="match status" value="2"/>
</dbReference>
<evidence type="ECO:0000256" key="1">
    <source>
        <dbReference type="ARBA" id="ARBA00004123"/>
    </source>
</evidence>